<feature type="region of interest" description="Disordered" evidence="1">
    <location>
        <begin position="121"/>
        <end position="161"/>
    </location>
</feature>
<dbReference type="GeneID" id="107892635"/>
<feature type="compositionally biased region" description="Basic residues" evidence="1">
    <location>
        <begin position="273"/>
        <end position="289"/>
    </location>
</feature>
<dbReference type="PaxDb" id="3635-A0A1U8I4Q8"/>
<keyword evidence="2" id="KW-1185">Reference proteome</keyword>
<evidence type="ECO:0000256" key="1">
    <source>
        <dbReference type="SAM" id="MobiDB-lite"/>
    </source>
</evidence>
<feature type="region of interest" description="Disordered" evidence="1">
    <location>
        <begin position="206"/>
        <end position="289"/>
    </location>
</feature>
<dbReference type="KEGG" id="ghi:107892635"/>
<sequence length="289" mass="32350">MEMKMIDAASGGALASMTPQRAKELISTMTINSQQYRLLMGPTRRVHELSTPSIVNKIDELNNVVKNMLVGQTNPARLCGICAKLDHPTNLYPILLEDTTVQVDAVGNFLGSPQRCYDPYSNTYNTGLREHPNLSYGSNPQYNQPYQPRPPTPQQYQPSKSSLEAIVERLAVSIEKFQQKTKVHFQELDQQISKLALTVSRLESQEKLSSQTKPNPRQNASVMTVKDGKESELVPGTSRDHDVEQEAEPAAPTNTAPHKPFVVPPHTLEGSPKLKRNERKKKFLRHSGR</sequence>
<dbReference type="RefSeq" id="XP_016673187.1">
    <property type="nucleotide sequence ID" value="XM_016817698.1"/>
</dbReference>
<accession>A0A1U8I4Q8</accession>
<organism evidence="2 3">
    <name type="scientific">Gossypium hirsutum</name>
    <name type="common">Upland cotton</name>
    <name type="synonym">Gossypium mexicanum</name>
    <dbReference type="NCBI Taxonomy" id="3635"/>
    <lineage>
        <taxon>Eukaryota</taxon>
        <taxon>Viridiplantae</taxon>
        <taxon>Streptophyta</taxon>
        <taxon>Embryophyta</taxon>
        <taxon>Tracheophyta</taxon>
        <taxon>Spermatophyta</taxon>
        <taxon>Magnoliopsida</taxon>
        <taxon>eudicotyledons</taxon>
        <taxon>Gunneridae</taxon>
        <taxon>Pentapetalae</taxon>
        <taxon>rosids</taxon>
        <taxon>malvids</taxon>
        <taxon>Malvales</taxon>
        <taxon>Malvaceae</taxon>
        <taxon>Malvoideae</taxon>
        <taxon>Gossypium</taxon>
    </lineage>
</organism>
<gene>
    <name evidence="3" type="primary">LOC107892635</name>
</gene>
<evidence type="ECO:0000313" key="3">
    <source>
        <dbReference type="RefSeq" id="XP_016673187.1"/>
    </source>
</evidence>
<feature type="compositionally biased region" description="Basic and acidic residues" evidence="1">
    <location>
        <begin position="226"/>
        <end position="244"/>
    </location>
</feature>
<feature type="compositionally biased region" description="Polar residues" evidence="1">
    <location>
        <begin position="207"/>
        <end position="222"/>
    </location>
</feature>
<protein>
    <submittedName>
        <fullName evidence="3">Uncharacterized protein</fullName>
    </submittedName>
</protein>
<dbReference type="Proteomes" id="UP000818029">
    <property type="component" value="Chromosome D09"/>
</dbReference>
<evidence type="ECO:0000313" key="2">
    <source>
        <dbReference type="Proteomes" id="UP000818029"/>
    </source>
</evidence>
<name>A0A1U8I4Q8_GOSHI</name>
<dbReference type="AlphaFoldDB" id="A0A1U8I4Q8"/>
<reference evidence="3" key="2">
    <citation type="submission" date="2025-08" db="UniProtKB">
        <authorList>
            <consortium name="RefSeq"/>
        </authorList>
    </citation>
    <scope>IDENTIFICATION</scope>
</reference>
<reference evidence="2" key="1">
    <citation type="journal article" date="2020" name="Nat. Genet.">
        <title>Genomic diversifications of five Gossypium allopolyploid species and their impact on cotton improvement.</title>
        <authorList>
            <person name="Chen Z.J."/>
            <person name="Sreedasyam A."/>
            <person name="Ando A."/>
            <person name="Song Q."/>
            <person name="De Santiago L.M."/>
            <person name="Hulse-Kemp A.M."/>
            <person name="Ding M."/>
            <person name="Ye W."/>
            <person name="Kirkbride R.C."/>
            <person name="Jenkins J."/>
            <person name="Plott C."/>
            <person name="Lovell J."/>
            <person name="Lin Y.M."/>
            <person name="Vaughn R."/>
            <person name="Liu B."/>
            <person name="Simpson S."/>
            <person name="Scheffler B.E."/>
            <person name="Wen L."/>
            <person name="Saski C.A."/>
            <person name="Grover C.E."/>
            <person name="Hu G."/>
            <person name="Conover J.L."/>
            <person name="Carlson J.W."/>
            <person name="Shu S."/>
            <person name="Boston L.B."/>
            <person name="Williams M."/>
            <person name="Peterson D.G."/>
            <person name="McGee K."/>
            <person name="Jones D.C."/>
            <person name="Wendel J.F."/>
            <person name="Stelly D.M."/>
            <person name="Grimwood J."/>
            <person name="Schmutz J."/>
        </authorList>
    </citation>
    <scope>NUCLEOTIDE SEQUENCE [LARGE SCALE GENOMIC DNA]</scope>
    <source>
        <strain evidence="2">cv. TM-1</strain>
    </source>
</reference>
<feature type="compositionally biased region" description="Low complexity" evidence="1">
    <location>
        <begin position="248"/>
        <end position="257"/>
    </location>
</feature>
<proteinExistence type="predicted"/>